<dbReference type="InterPro" id="IPR002035">
    <property type="entry name" value="VWF_A"/>
</dbReference>
<dbReference type="CDD" id="cd01450">
    <property type="entry name" value="vWFA_subfamily_ECM"/>
    <property type="match status" value="1"/>
</dbReference>
<dbReference type="PANTHER" id="PTHR24020">
    <property type="entry name" value="COLLAGEN ALPHA"/>
    <property type="match status" value="1"/>
</dbReference>
<accession>A0A8J1U938</accession>
<dbReference type="SMART" id="SM00327">
    <property type="entry name" value="VWA"/>
    <property type="match status" value="1"/>
</dbReference>
<dbReference type="PRINTS" id="PR00453">
    <property type="entry name" value="VWFADOMAIN"/>
</dbReference>
<evidence type="ECO:0000313" key="2">
    <source>
        <dbReference type="Proteomes" id="UP000749559"/>
    </source>
</evidence>
<sequence>MMLLLIATTLMLYSLPTSEAAGIAELRNHYGRRDPNFWHLLMKNSNYTTKQRKGFELNLGPEYWDNKCQVVSHKETLGDFCFIIQTSCRENEDHRSKILKSVKDDIFEILHSTQSPTFSLVTYSKDATVILPCSTEVGNIEDVWRESVESVCDDHTAVTYKAIEACHELFKNKVHNGVPDNTIIFTDGISKEDGFTIRNARDKTILAALKMKKENTMSIQVVKILPINNAVAITGDEEWNILPHHVVTQFNVPSVPFLHLGINNDQTIKIGLLEIYRTDKTIPPCCTADVVFILDRSNSILPKNVDHLLEFLDDFLDAQDKIVEPNMIDKSEGLQIALLTYGGGVTIHSKLGQHGKDDLIKIVNEIPRTTTKYTSTHIALKMALKQFKTSNRKQYDHVRKIVVLATDGRTWKVKKKRVDSGASTIKAALKLKKYGAEVYIIGLPNHNDKNDGYEREWKHMASRPINCTIVDMQRPSEGGVFEDLKWVGIHLTEEICINNKKKSCRWGI</sequence>
<dbReference type="InterPro" id="IPR036465">
    <property type="entry name" value="vWFA_dom_sf"/>
</dbReference>
<dbReference type="PANTHER" id="PTHR24020:SF84">
    <property type="entry name" value="VWFA DOMAIN-CONTAINING PROTEIN"/>
    <property type="match status" value="1"/>
</dbReference>
<evidence type="ECO:0000313" key="1">
    <source>
        <dbReference type="EMBL" id="CAH1772972.1"/>
    </source>
</evidence>
<dbReference type="PROSITE" id="PS50234">
    <property type="entry name" value="VWFA"/>
    <property type="match status" value="1"/>
</dbReference>
<name>A0A8J1U938_OWEFU</name>
<organism evidence="1 2">
    <name type="scientific">Owenia fusiformis</name>
    <name type="common">Polychaete worm</name>
    <dbReference type="NCBI Taxonomy" id="6347"/>
    <lineage>
        <taxon>Eukaryota</taxon>
        <taxon>Metazoa</taxon>
        <taxon>Spiralia</taxon>
        <taxon>Lophotrochozoa</taxon>
        <taxon>Annelida</taxon>
        <taxon>Polychaeta</taxon>
        <taxon>Sedentaria</taxon>
        <taxon>Canalipalpata</taxon>
        <taxon>Sabellida</taxon>
        <taxon>Oweniida</taxon>
        <taxon>Oweniidae</taxon>
        <taxon>Owenia</taxon>
    </lineage>
</organism>
<proteinExistence type="predicted"/>
<dbReference type="Gene3D" id="3.40.50.410">
    <property type="entry name" value="von Willebrand factor, type A domain"/>
    <property type="match status" value="2"/>
</dbReference>
<keyword evidence="2" id="KW-1185">Reference proteome</keyword>
<gene>
    <name evidence="1" type="ORF">OFUS_LOCUS637</name>
</gene>
<dbReference type="OrthoDB" id="6132182at2759"/>
<dbReference type="InterPro" id="IPR050525">
    <property type="entry name" value="ECM_Assembly_Org"/>
</dbReference>
<protein>
    <submittedName>
        <fullName evidence="1">Uncharacterized protein</fullName>
    </submittedName>
</protein>
<comment type="caution">
    <text evidence="1">The sequence shown here is derived from an EMBL/GenBank/DDBJ whole genome shotgun (WGS) entry which is preliminary data.</text>
</comment>
<dbReference type="SUPFAM" id="SSF53300">
    <property type="entry name" value="vWA-like"/>
    <property type="match status" value="2"/>
</dbReference>
<dbReference type="AlphaFoldDB" id="A0A8J1U938"/>
<reference evidence="1" key="1">
    <citation type="submission" date="2022-03" db="EMBL/GenBank/DDBJ databases">
        <authorList>
            <person name="Martin C."/>
        </authorList>
    </citation>
    <scope>NUCLEOTIDE SEQUENCE</scope>
</reference>
<dbReference type="EMBL" id="CAIIXF020000001">
    <property type="protein sequence ID" value="CAH1772972.1"/>
    <property type="molecule type" value="Genomic_DNA"/>
</dbReference>
<dbReference type="Proteomes" id="UP000749559">
    <property type="component" value="Unassembled WGS sequence"/>
</dbReference>
<dbReference type="Pfam" id="PF00092">
    <property type="entry name" value="VWA"/>
    <property type="match status" value="1"/>
</dbReference>